<sequence>MTTPRELGANTNSRPPSSVTLEDAGPDISRDRPAARTLGEDSSEAPPRPGRIKSTLLQWPSQKVQSESSKPMGILLNALCILMVAVIIAYIGFLFGYSGREVKSLPSIWRFVYEFSRLGPTIMPLVFAFIVGKTIKSYAHWRLQRGEHIGFLDNLFGSTTMTGTVTTMIDSRRGGIVGLILTLMWSLSPLGGQATLRVVLQNPEGIESVTNMSYMTTSVAIPGRLMELSTYGEEVPINALFYGSVGASAQVKNSSLDSWGNIKIPMIEHLPQNPQRDPGKDWISVDDDPSSLVYASLLGIPVANVPQEHNSTFTIETSYLKTDCAIQVSGSNLTKVIMDACASSEQTWNGTYLVQDSDEGCHTQFKWGDIGYIRPRGPLCKGRETAARLLYNPWPEYYPYRLEDKTLANCTLTTSFVEVRVACIGWDCRPVEMRHSVSPDKGNTYSTFLDSCPRPRASTPLYFFNLFKTTTEGSRSDNSQTAIQGFLENPETALNVSAVHDISYRITVGEETFSIRMAQLLNTYWIAILGSEASFLGHPADFSNVSVFRDTDVADTQATISTGVIILRYDAAWMGVLVVSVVVLLLAAVVGVVLDLNIQVPRLLMNVSTLTRGNPNFGIPVGGGALSDEARARLLADVKVRFGEVEDKDDGPYLVIGDCAENGGRVVRLTKGKVYGG</sequence>
<keyword evidence="2" id="KW-0812">Transmembrane</keyword>
<feature type="transmembrane region" description="Helical" evidence="2">
    <location>
        <begin position="117"/>
        <end position="135"/>
    </location>
</feature>
<comment type="caution">
    <text evidence="3">The sequence shown here is derived from an EMBL/GenBank/DDBJ whole genome shotgun (WGS) entry which is preliminary data.</text>
</comment>
<keyword evidence="2" id="KW-0472">Membrane</keyword>
<evidence type="ECO:0000313" key="3">
    <source>
        <dbReference type="EMBL" id="KAK1837996.1"/>
    </source>
</evidence>
<reference evidence="3" key="1">
    <citation type="submission" date="2023-01" db="EMBL/GenBank/DDBJ databases">
        <title>Colletotrichum chrysophilum M932 genome sequence.</title>
        <authorList>
            <person name="Baroncelli R."/>
        </authorList>
    </citation>
    <scope>NUCLEOTIDE SEQUENCE</scope>
    <source>
        <strain evidence="3">M932</strain>
    </source>
</reference>
<dbReference type="AlphaFoldDB" id="A0AAD8ZYC9"/>
<evidence type="ECO:0000256" key="1">
    <source>
        <dbReference type="SAM" id="MobiDB-lite"/>
    </source>
</evidence>
<accession>A0AAD8ZYC9</accession>
<feature type="transmembrane region" description="Helical" evidence="2">
    <location>
        <begin position="571"/>
        <end position="596"/>
    </location>
</feature>
<feature type="region of interest" description="Disordered" evidence="1">
    <location>
        <begin position="1"/>
        <end position="52"/>
    </location>
</feature>
<feature type="transmembrane region" description="Helical" evidence="2">
    <location>
        <begin position="176"/>
        <end position="196"/>
    </location>
</feature>
<dbReference type="EMBL" id="JAQOWY010000938">
    <property type="protein sequence ID" value="KAK1837996.1"/>
    <property type="molecule type" value="Genomic_DNA"/>
</dbReference>
<evidence type="ECO:0000256" key="2">
    <source>
        <dbReference type="SAM" id="Phobius"/>
    </source>
</evidence>
<gene>
    <name evidence="3" type="ORF">CCHR01_19376</name>
</gene>
<organism evidence="3 4">
    <name type="scientific">Colletotrichum chrysophilum</name>
    <dbReference type="NCBI Taxonomy" id="1836956"/>
    <lineage>
        <taxon>Eukaryota</taxon>
        <taxon>Fungi</taxon>
        <taxon>Dikarya</taxon>
        <taxon>Ascomycota</taxon>
        <taxon>Pezizomycotina</taxon>
        <taxon>Sordariomycetes</taxon>
        <taxon>Hypocreomycetidae</taxon>
        <taxon>Glomerellales</taxon>
        <taxon>Glomerellaceae</taxon>
        <taxon>Colletotrichum</taxon>
        <taxon>Colletotrichum gloeosporioides species complex</taxon>
    </lineage>
</organism>
<feature type="compositionally biased region" description="Polar residues" evidence="1">
    <location>
        <begin position="1"/>
        <end position="20"/>
    </location>
</feature>
<dbReference type="Proteomes" id="UP001243330">
    <property type="component" value="Unassembled WGS sequence"/>
</dbReference>
<feature type="transmembrane region" description="Helical" evidence="2">
    <location>
        <begin position="74"/>
        <end position="97"/>
    </location>
</feature>
<protein>
    <submittedName>
        <fullName evidence="3">Uncharacterized protein</fullName>
    </submittedName>
</protein>
<evidence type="ECO:0000313" key="4">
    <source>
        <dbReference type="Proteomes" id="UP001243330"/>
    </source>
</evidence>
<proteinExistence type="predicted"/>
<name>A0AAD8ZYC9_9PEZI</name>
<keyword evidence="4" id="KW-1185">Reference proteome</keyword>
<keyword evidence="2" id="KW-1133">Transmembrane helix</keyword>